<evidence type="ECO:0000256" key="4">
    <source>
        <dbReference type="ARBA" id="ARBA00022989"/>
    </source>
</evidence>
<dbReference type="STRING" id="410764.GA0061103_4401"/>
<feature type="transmembrane region" description="Helical" evidence="7">
    <location>
        <begin position="382"/>
        <end position="402"/>
    </location>
</feature>
<dbReference type="AlphaFoldDB" id="A0A1C3VX05"/>
<keyword evidence="5 7" id="KW-0472">Membrane</keyword>
<organism evidence="8 9">
    <name type="scientific">Rhizobium multihospitium</name>
    <dbReference type="NCBI Taxonomy" id="410764"/>
    <lineage>
        <taxon>Bacteria</taxon>
        <taxon>Pseudomonadati</taxon>
        <taxon>Pseudomonadota</taxon>
        <taxon>Alphaproteobacteria</taxon>
        <taxon>Hyphomicrobiales</taxon>
        <taxon>Rhizobiaceae</taxon>
        <taxon>Rhizobium/Agrobacterium group</taxon>
        <taxon>Rhizobium</taxon>
    </lineage>
</organism>
<feature type="transmembrane region" description="Helical" evidence="7">
    <location>
        <begin position="471"/>
        <end position="494"/>
    </location>
</feature>
<feature type="transmembrane region" description="Helical" evidence="7">
    <location>
        <begin position="65"/>
        <end position="87"/>
    </location>
</feature>
<evidence type="ECO:0000256" key="1">
    <source>
        <dbReference type="ARBA" id="ARBA00004651"/>
    </source>
</evidence>
<feature type="region of interest" description="Disordered" evidence="6">
    <location>
        <begin position="1"/>
        <end position="21"/>
    </location>
</feature>
<dbReference type="EMBL" id="FMAG01000004">
    <property type="protein sequence ID" value="SCB32104.1"/>
    <property type="molecule type" value="Genomic_DNA"/>
</dbReference>
<feature type="transmembrane region" description="Helical" evidence="7">
    <location>
        <begin position="344"/>
        <end position="361"/>
    </location>
</feature>
<evidence type="ECO:0000256" key="3">
    <source>
        <dbReference type="ARBA" id="ARBA00022692"/>
    </source>
</evidence>
<gene>
    <name evidence="8" type="ORF">GA0061103_4401</name>
</gene>
<keyword evidence="3 7" id="KW-0812">Transmembrane</keyword>
<evidence type="ECO:0000313" key="9">
    <source>
        <dbReference type="Proteomes" id="UP000199101"/>
    </source>
</evidence>
<dbReference type="Proteomes" id="UP000199101">
    <property type="component" value="Unassembled WGS sequence"/>
</dbReference>
<dbReference type="PANTHER" id="PTHR30250">
    <property type="entry name" value="PST FAMILY PREDICTED COLANIC ACID TRANSPORTER"/>
    <property type="match status" value="1"/>
</dbReference>
<dbReference type="OrthoDB" id="7840749at2"/>
<name>A0A1C3VX05_9HYPH</name>
<feature type="transmembrane region" description="Helical" evidence="7">
    <location>
        <begin position="242"/>
        <end position="261"/>
    </location>
</feature>
<dbReference type="PANTHER" id="PTHR30250:SF11">
    <property type="entry name" value="O-ANTIGEN TRANSPORTER-RELATED"/>
    <property type="match status" value="1"/>
</dbReference>
<proteinExistence type="predicted"/>
<dbReference type="RefSeq" id="WP_092713002.1">
    <property type="nucleotide sequence ID" value="NZ_FMAG01000004.1"/>
</dbReference>
<feature type="transmembrane region" description="Helical" evidence="7">
    <location>
        <begin position="108"/>
        <end position="129"/>
    </location>
</feature>
<dbReference type="Pfam" id="PF13440">
    <property type="entry name" value="Polysacc_synt_3"/>
    <property type="match status" value="1"/>
</dbReference>
<keyword evidence="9" id="KW-1185">Reference proteome</keyword>
<reference evidence="9" key="1">
    <citation type="submission" date="2016-08" db="EMBL/GenBank/DDBJ databases">
        <authorList>
            <person name="Varghese N."/>
            <person name="Submissions Spin"/>
        </authorList>
    </citation>
    <scope>NUCLEOTIDE SEQUENCE [LARGE SCALE GENOMIC DNA]</scope>
    <source>
        <strain evidence="9">HAMBI 2975</strain>
    </source>
</reference>
<sequence>MLFPIENAQSQRHPDQSRADGTAQRRLMPMIVTGGVWIVAAKIVSQLSQIATFFVAVRVLSPAEFGLFAFVSAIAMLLVVVAEGGWAEFLMKARHEDDCFDEVATTSLLSGALFTALGVAAAAIFYALTRDEMRSLLLALFSCWMLPAALTAAFDGLLVAGGRLRQRAIVRVMGEVSGLITAVVLLRLYGHASALAAAKIVCQLILLIGSIRATKRLPRLRLTRPMFAEIATFSRQIVGNRLIVFLGSYSGTLVVGSFLGVADAGFYRAAERVVAVVSELLGEPARSLSWVVFRRAHLHPDAPARSVGSAGVRFLVLLLAIAAPMYLGLAQLAESAVHLVLGEVWLPAASIVPFLCLRQLLLSPGYINEASLSVVGAIRYRLPVTLLNVSVSLAVIVLVARFGLKELAIAQCFTAAFALATCIGLQTKIANVNWLTISKGVIVLILPPSLIMTATVILIRQNFAQDFSWRVVVFLQITTGALMYASVLIGLLGLSRWLRWFRLE</sequence>
<feature type="transmembrane region" description="Helical" evidence="7">
    <location>
        <begin position="314"/>
        <end position="332"/>
    </location>
</feature>
<evidence type="ECO:0000256" key="2">
    <source>
        <dbReference type="ARBA" id="ARBA00022475"/>
    </source>
</evidence>
<keyword evidence="2" id="KW-1003">Cell membrane</keyword>
<evidence type="ECO:0000313" key="8">
    <source>
        <dbReference type="EMBL" id="SCB32104.1"/>
    </source>
</evidence>
<evidence type="ECO:0000256" key="7">
    <source>
        <dbReference type="SAM" id="Phobius"/>
    </source>
</evidence>
<comment type="subcellular location">
    <subcellularLocation>
        <location evidence="1">Cell membrane</location>
        <topology evidence="1">Multi-pass membrane protein</topology>
    </subcellularLocation>
</comment>
<dbReference type="InterPro" id="IPR050833">
    <property type="entry name" value="Poly_Biosynth_Transport"/>
</dbReference>
<dbReference type="GO" id="GO:0005886">
    <property type="term" value="C:plasma membrane"/>
    <property type="evidence" value="ECO:0007669"/>
    <property type="project" value="UniProtKB-SubCell"/>
</dbReference>
<feature type="transmembrane region" description="Helical" evidence="7">
    <location>
        <begin position="135"/>
        <end position="160"/>
    </location>
</feature>
<evidence type="ECO:0000256" key="5">
    <source>
        <dbReference type="ARBA" id="ARBA00023136"/>
    </source>
</evidence>
<keyword evidence="4 7" id="KW-1133">Transmembrane helix</keyword>
<accession>A0A1C3VX05</accession>
<feature type="transmembrane region" description="Helical" evidence="7">
    <location>
        <begin position="437"/>
        <end position="459"/>
    </location>
</feature>
<evidence type="ECO:0000256" key="6">
    <source>
        <dbReference type="SAM" id="MobiDB-lite"/>
    </source>
</evidence>
<protein>
    <submittedName>
        <fullName evidence="8">Membrane protein involved in the export of O-antigen and teichoic acid</fullName>
    </submittedName>
</protein>
<feature type="transmembrane region" description="Helical" evidence="7">
    <location>
        <begin position="172"/>
        <end position="190"/>
    </location>
</feature>